<feature type="coiled-coil region" evidence="7">
    <location>
        <begin position="874"/>
        <end position="901"/>
    </location>
</feature>
<feature type="coiled-coil region" evidence="7">
    <location>
        <begin position="686"/>
        <end position="713"/>
    </location>
</feature>
<dbReference type="AlphaFoldDB" id="A0A1M7Z616"/>
<feature type="domain" description="RecF/RecN/SMC N-terminal" evidence="8">
    <location>
        <begin position="5"/>
        <end position="1135"/>
    </location>
</feature>
<dbReference type="EMBL" id="FRXO01000001">
    <property type="protein sequence ID" value="SHO60086.1"/>
    <property type="molecule type" value="Genomic_DNA"/>
</dbReference>
<dbReference type="InterPro" id="IPR024704">
    <property type="entry name" value="SMC"/>
</dbReference>
<dbReference type="GO" id="GO:0007062">
    <property type="term" value="P:sister chromatid cohesion"/>
    <property type="evidence" value="ECO:0007669"/>
    <property type="project" value="InterPro"/>
</dbReference>
<dbReference type="Gene3D" id="3.40.50.300">
    <property type="entry name" value="P-loop containing nucleotide triphosphate hydrolases"/>
    <property type="match status" value="2"/>
</dbReference>
<dbReference type="RefSeq" id="WP_073625327.1">
    <property type="nucleotide sequence ID" value="NZ_FRXO01000001.1"/>
</dbReference>
<evidence type="ECO:0000256" key="3">
    <source>
        <dbReference type="ARBA" id="ARBA00022741"/>
    </source>
</evidence>
<keyword evidence="10" id="KW-1185">Reference proteome</keyword>
<dbReference type="OrthoDB" id="9808768at2"/>
<evidence type="ECO:0000313" key="9">
    <source>
        <dbReference type="EMBL" id="SHO60086.1"/>
    </source>
</evidence>
<dbReference type="GO" id="GO:0006260">
    <property type="term" value="P:DNA replication"/>
    <property type="evidence" value="ECO:0007669"/>
    <property type="project" value="UniProtKB-UniRule"/>
</dbReference>
<dbReference type="STRING" id="1123029.SAMN02745172_00171"/>
<comment type="domain">
    <text evidence="7">Contains large globular domains required for ATP hydrolysis at each terminus and a third globular domain forming a flexible hinge near the middle of the molecule. These domains are separated by coiled-coil structures.</text>
</comment>
<gene>
    <name evidence="7" type="primary">smc</name>
    <name evidence="9" type="ORF">SAMN02745172_00171</name>
</gene>
<name>A0A1M7Z616_9HYPH</name>
<evidence type="ECO:0000259" key="8">
    <source>
        <dbReference type="Pfam" id="PF02463"/>
    </source>
</evidence>
<feature type="coiled-coil region" evidence="7">
    <location>
        <begin position="363"/>
        <end position="466"/>
    </location>
</feature>
<comment type="subcellular location">
    <subcellularLocation>
        <location evidence="1 7">Cytoplasm</location>
    </subcellularLocation>
</comment>
<accession>A0A1M7Z616</accession>
<evidence type="ECO:0000256" key="6">
    <source>
        <dbReference type="ARBA" id="ARBA00023125"/>
    </source>
</evidence>
<feature type="binding site" evidence="7">
    <location>
        <begin position="32"/>
        <end position="39"/>
    </location>
    <ligand>
        <name>ATP</name>
        <dbReference type="ChEBI" id="CHEBI:30616"/>
    </ligand>
</feature>
<dbReference type="GO" id="GO:0007059">
    <property type="term" value="P:chromosome segregation"/>
    <property type="evidence" value="ECO:0007669"/>
    <property type="project" value="UniProtKB-UniRule"/>
</dbReference>
<dbReference type="PANTHER" id="PTHR43977">
    <property type="entry name" value="STRUCTURAL MAINTENANCE OF CHROMOSOMES PROTEIN 3"/>
    <property type="match status" value="1"/>
</dbReference>
<evidence type="ECO:0000256" key="7">
    <source>
        <dbReference type="HAMAP-Rule" id="MF_01894"/>
    </source>
</evidence>
<dbReference type="InterPro" id="IPR011890">
    <property type="entry name" value="SMC_prok"/>
</dbReference>
<comment type="function">
    <text evidence="7">Required for chromosome condensation and partitioning.</text>
</comment>
<dbReference type="Pfam" id="PF02463">
    <property type="entry name" value="SMC_N"/>
    <property type="match status" value="1"/>
</dbReference>
<evidence type="ECO:0000313" key="10">
    <source>
        <dbReference type="Proteomes" id="UP000186406"/>
    </source>
</evidence>
<dbReference type="InterPro" id="IPR003395">
    <property type="entry name" value="RecF/RecN/SMC_N"/>
</dbReference>
<dbReference type="GO" id="GO:0003677">
    <property type="term" value="F:DNA binding"/>
    <property type="evidence" value="ECO:0007669"/>
    <property type="project" value="UniProtKB-UniRule"/>
</dbReference>
<keyword evidence="4 7" id="KW-0067">ATP-binding</keyword>
<feature type="coiled-coil region" evidence="7">
    <location>
        <begin position="935"/>
        <end position="990"/>
    </location>
</feature>
<evidence type="ECO:0000256" key="2">
    <source>
        <dbReference type="ARBA" id="ARBA00022490"/>
    </source>
</evidence>
<comment type="similarity">
    <text evidence="7">Belongs to the SMC family.</text>
</comment>
<dbReference type="GO" id="GO:0005524">
    <property type="term" value="F:ATP binding"/>
    <property type="evidence" value="ECO:0007669"/>
    <property type="project" value="UniProtKB-UniRule"/>
</dbReference>
<feature type="coiled-coil region" evidence="7">
    <location>
        <begin position="293"/>
        <end position="334"/>
    </location>
</feature>
<dbReference type="CDD" id="cd03278">
    <property type="entry name" value="ABC_SMC_barmotin"/>
    <property type="match status" value="1"/>
</dbReference>
<dbReference type="PIRSF" id="PIRSF005719">
    <property type="entry name" value="SMC"/>
    <property type="match status" value="1"/>
</dbReference>
<dbReference type="GO" id="GO:0005737">
    <property type="term" value="C:cytoplasm"/>
    <property type="evidence" value="ECO:0007669"/>
    <property type="project" value="UniProtKB-SubCell"/>
</dbReference>
<keyword evidence="2 7" id="KW-0963">Cytoplasm</keyword>
<dbReference type="FunFam" id="3.40.50.300:FF:000901">
    <property type="entry name" value="Chromosome partition protein Smc"/>
    <property type="match status" value="1"/>
</dbReference>
<dbReference type="Proteomes" id="UP000186406">
    <property type="component" value="Unassembled WGS sequence"/>
</dbReference>
<comment type="subunit">
    <text evidence="7">Homodimer.</text>
</comment>
<dbReference type="SUPFAM" id="SSF52540">
    <property type="entry name" value="P-loop containing nucleoside triphosphate hydrolases"/>
    <property type="match status" value="1"/>
</dbReference>
<keyword evidence="3 7" id="KW-0547">Nucleotide-binding</keyword>
<evidence type="ECO:0000256" key="4">
    <source>
        <dbReference type="ARBA" id="ARBA00022840"/>
    </source>
</evidence>
<dbReference type="GO" id="GO:0016887">
    <property type="term" value="F:ATP hydrolysis activity"/>
    <property type="evidence" value="ECO:0007669"/>
    <property type="project" value="InterPro"/>
</dbReference>
<dbReference type="GO" id="GO:0030261">
    <property type="term" value="P:chromosome condensation"/>
    <property type="evidence" value="ECO:0007669"/>
    <property type="project" value="InterPro"/>
</dbReference>
<proteinExistence type="inferred from homology"/>
<organism evidence="9 10">
    <name type="scientific">Pseudoxanthobacter soli DSM 19599</name>
    <dbReference type="NCBI Taxonomy" id="1123029"/>
    <lineage>
        <taxon>Bacteria</taxon>
        <taxon>Pseudomonadati</taxon>
        <taxon>Pseudomonadota</taxon>
        <taxon>Alphaproteobacteria</taxon>
        <taxon>Hyphomicrobiales</taxon>
        <taxon>Segnochrobactraceae</taxon>
        <taxon>Pseudoxanthobacter</taxon>
    </lineage>
</organism>
<feature type="coiled-coil region" evidence="7">
    <location>
        <begin position="170"/>
        <end position="211"/>
    </location>
</feature>
<evidence type="ECO:0000256" key="1">
    <source>
        <dbReference type="ARBA" id="ARBA00004496"/>
    </source>
</evidence>
<sequence>MRFVKLRIAGFKTFVEPTEVPIEPGLTGVVGPNGCGKSNLVEALRWVMGENSSRNMRANDMDDVIFSGSTRRPARNRAEVAVVLDNADRLAPSGFNETDVLEVSRRIERAAGSSYRINGREVRARDVQLLFADASTGSRSPSMVRQGQIGELIAAKPAARRRILEEAAGVSGLHSRRHEAEIRLKAAEQNLARLEDVLGEIGGQLENLRRQARQAARYRALSGEIRKAEAGLLHLRWLAARTQVGEAEAALSAASDAAQAEAVAQGNAARDQAVAAAAMPGLREREAAAGAALARLQAAAESLAAEERRARERLVELERRIVQMAEDLSREQRLVEEARIAGETLADEAEALAAEEADAADRAATLGAEVADAEEILSAAEDAHGAATRAAAEAAARRASLERAVRIAAERVVELEREFVVLERERADIEARLAAESGPSDAREALEDAEAALFAAEEAVAVAESDLAAARDAETAARGPAAMATETVQRLDTEARTLARILSAGNGGRHAPVVDAVTVDPGYETALAAALGEDLDASLDPAAPARWSGTGAEPGDPALPAGAAPLAAHVRAPEALARRLAQIGVVEAAEGPILQAVLRPGQRLVSRSGDLWRWDGFISSPEAPSAAAQRLAQRNRLTEIEHELATAVTVRDAARDALAAAQLAAVRAVAAEKGARDAARERQRLAARARDGLAAAERAVAEIERRRSALAEVAGRRGADLESARAASTEAESALAALPAAGGHEIELIRLGAAVGEARSRLTEVRAQAAAGARESEMRSRRLAAIAREREAVRLRAQEAERRAADLDQRRLEIEDERVALIDAPDEHAGRRRALQAEIAAADEARLDAAEARAAGDVALAEADRVARAALASLSTAREARARAEERLAAARDRRAEIEGRIADALDCLPREAAAIAEIDPAAPPPDVTVIEGRLDRLKAERERLGGVNLRAEAEAEEVEARRDSLVADRDDLTEAIKRLRQGISTLNGEARERLLAAFETVDGHFRQLFTHLFEGGSAELALVEADDPLEAGLEIFARPPGKKPQTLTLLSGGEQALTTLALIFAVFLTNPAPICVLDEVDAPLDDANVERFCDLVVEMTRRTDTRFLVITHNPITMSRMHRLFGVTMVEHGVSQVVSVDLETAESFREAS</sequence>
<dbReference type="InterPro" id="IPR027417">
    <property type="entry name" value="P-loop_NTPase"/>
</dbReference>
<keyword evidence="5 7" id="KW-0175">Coiled coil</keyword>
<protein>
    <recommendedName>
        <fullName evidence="7">Chromosome partition protein Smc</fullName>
    </recommendedName>
</protein>
<reference evidence="9 10" key="1">
    <citation type="submission" date="2016-12" db="EMBL/GenBank/DDBJ databases">
        <authorList>
            <person name="Song W.-J."/>
            <person name="Kurnit D.M."/>
        </authorList>
    </citation>
    <scope>NUCLEOTIDE SEQUENCE [LARGE SCALE GENOMIC DNA]</scope>
    <source>
        <strain evidence="9 10">DSM 19599</strain>
    </source>
</reference>
<feature type="coiled-coil region" evidence="7">
    <location>
        <begin position="783"/>
        <end position="817"/>
    </location>
</feature>
<dbReference type="HAMAP" id="MF_01894">
    <property type="entry name" value="Smc_prok"/>
    <property type="match status" value="1"/>
</dbReference>
<evidence type="ECO:0000256" key="5">
    <source>
        <dbReference type="ARBA" id="ARBA00023054"/>
    </source>
</evidence>
<keyword evidence="6 7" id="KW-0238">DNA-binding</keyword>